<dbReference type="SUPFAM" id="SSF49265">
    <property type="entry name" value="Fibronectin type III"/>
    <property type="match status" value="1"/>
</dbReference>
<keyword evidence="7" id="KW-0393">Immunoglobulin domain</keyword>
<protein>
    <submittedName>
        <fullName evidence="13">Uncharacterized protein</fullName>
    </submittedName>
</protein>
<dbReference type="InterPro" id="IPR036179">
    <property type="entry name" value="Ig-like_dom_sf"/>
</dbReference>
<dbReference type="CDD" id="cd00096">
    <property type="entry name" value="Ig"/>
    <property type="match status" value="1"/>
</dbReference>
<dbReference type="PANTHER" id="PTHR45080:SF33">
    <property type="entry name" value="IG-LIKE DOMAIN-CONTAINING PROTEIN"/>
    <property type="match status" value="1"/>
</dbReference>
<dbReference type="FunFam" id="2.60.40.10:FF:000032">
    <property type="entry name" value="palladin isoform X1"/>
    <property type="match status" value="1"/>
</dbReference>
<keyword evidence="2" id="KW-1003">Cell membrane</keyword>
<dbReference type="Pfam" id="PF07679">
    <property type="entry name" value="I-set"/>
    <property type="match status" value="1"/>
</dbReference>
<evidence type="ECO:0000313" key="13">
    <source>
        <dbReference type="EMBL" id="KAK8376394.1"/>
    </source>
</evidence>
<organism evidence="13 14">
    <name type="scientific">Scylla paramamosain</name>
    <name type="common">Mud crab</name>
    <dbReference type="NCBI Taxonomy" id="85552"/>
    <lineage>
        <taxon>Eukaryota</taxon>
        <taxon>Metazoa</taxon>
        <taxon>Ecdysozoa</taxon>
        <taxon>Arthropoda</taxon>
        <taxon>Crustacea</taxon>
        <taxon>Multicrustacea</taxon>
        <taxon>Malacostraca</taxon>
        <taxon>Eumalacostraca</taxon>
        <taxon>Eucarida</taxon>
        <taxon>Decapoda</taxon>
        <taxon>Pleocyemata</taxon>
        <taxon>Brachyura</taxon>
        <taxon>Eubrachyura</taxon>
        <taxon>Portunoidea</taxon>
        <taxon>Portunidae</taxon>
        <taxon>Portuninae</taxon>
        <taxon>Scylla</taxon>
    </lineage>
</organism>
<evidence type="ECO:0000259" key="12">
    <source>
        <dbReference type="PROSITE" id="PS50853"/>
    </source>
</evidence>
<evidence type="ECO:0000256" key="10">
    <source>
        <dbReference type="SAM" id="SignalP"/>
    </source>
</evidence>
<evidence type="ECO:0000256" key="2">
    <source>
        <dbReference type="ARBA" id="ARBA00022475"/>
    </source>
</evidence>
<feature type="signal peptide" evidence="10">
    <location>
        <begin position="1"/>
        <end position="17"/>
    </location>
</feature>
<evidence type="ECO:0000256" key="5">
    <source>
        <dbReference type="ARBA" id="ARBA00023157"/>
    </source>
</evidence>
<keyword evidence="14" id="KW-1185">Reference proteome</keyword>
<dbReference type="GO" id="GO:0030424">
    <property type="term" value="C:axon"/>
    <property type="evidence" value="ECO:0007669"/>
    <property type="project" value="TreeGrafter"/>
</dbReference>
<feature type="region of interest" description="Disordered" evidence="8">
    <location>
        <begin position="439"/>
        <end position="478"/>
    </location>
</feature>
<dbReference type="SUPFAM" id="SSF48726">
    <property type="entry name" value="Immunoglobulin"/>
    <property type="match status" value="3"/>
</dbReference>
<feature type="domain" description="Ig-like" evidence="11">
    <location>
        <begin position="151"/>
        <end position="238"/>
    </location>
</feature>
<evidence type="ECO:0000256" key="6">
    <source>
        <dbReference type="ARBA" id="ARBA00023180"/>
    </source>
</evidence>
<dbReference type="InterPro" id="IPR013106">
    <property type="entry name" value="Ig_V-set"/>
</dbReference>
<sequence>MSFKVVLFTLLLTSVLAHPEPDPFPVPEEESYDDYEYVEEPVDYGQAPEFMYPEPQNIKGEEGGKVTIPCQLSSKESPYVLIVKKEKTETEEEKLLFVGEVKVLRSRRFKLNHGMVEVSGLRPSDTGNYVCRIQVEPPIEVVHYVDVQFAPKITHHSEQEQQVVKDESVKLECEASGNPTPTIRWSRKEGHLPSGAEEEEGLSMTLEGVDRHVEGTYTCTADNGIGDPASASMSITVSYKPEIVTEKTTVRTGEGDKVELVCIIHARPAPQVEWSKDGQPIEELGQVEEHDKGHRHSLQVNGVTENDFGKYECQATNDLGTASAAIHLTGYPKHPHVTSDPNGGEETSYTLTWETESYYPILEYRLRYRKAKANDSTDLPGDWEEATYEATELETEGLVHHMKHTLDGLQPATDYHAAIQVKNKFNWSANAEYAFSTKKVPPTTTTTPSATQPTTTSTLPPSTPAGDSEGGVEGTIPEMTGHQMTGGAPLYSLSTVVFLLPALLLLRT</sequence>
<dbReference type="CDD" id="cd00063">
    <property type="entry name" value="FN3"/>
    <property type="match status" value="1"/>
</dbReference>
<gene>
    <name evidence="13" type="ORF">O3P69_009795</name>
</gene>
<dbReference type="Pfam" id="PF07686">
    <property type="entry name" value="V-set"/>
    <property type="match status" value="1"/>
</dbReference>
<keyword evidence="3" id="KW-0677">Repeat</keyword>
<evidence type="ECO:0000256" key="3">
    <source>
        <dbReference type="ARBA" id="ARBA00022737"/>
    </source>
</evidence>
<dbReference type="FunFam" id="2.60.40.10:FF:000005">
    <property type="entry name" value="Neuronal cell adhesion molecule"/>
    <property type="match status" value="1"/>
</dbReference>
<proteinExistence type="predicted"/>
<dbReference type="PANTHER" id="PTHR45080">
    <property type="entry name" value="CONTACTIN 5"/>
    <property type="match status" value="1"/>
</dbReference>
<keyword evidence="9" id="KW-0812">Transmembrane</keyword>
<dbReference type="InterPro" id="IPR050958">
    <property type="entry name" value="Cell_Adh-Cytoskel_Orgn"/>
</dbReference>
<evidence type="ECO:0000256" key="1">
    <source>
        <dbReference type="ARBA" id="ARBA00004236"/>
    </source>
</evidence>
<dbReference type="GO" id="GO:0007156">
    <property type="term" value="P:homophilic cell adhesion via plasma membrane adhesion molecules"/>
    <property type="evidence" value="ECO:0007669"/>
    <property type="project" value="TreeGrafter"/>
</dbReference>
<feature type="domain" description="Fibronectin type-III" evidence="12">
    <location>
        <begin position="331"/>
        <end position="443"/>
    </location>
</feature>
<evidence type="ECO:0000256" key="7">
    <source>
        <dbReference type="ARBA" id="ARBA00023319"/>
    </source>
</evidence>
<keyword evidence="4 9" id="KW-0472">Membrane</keyword>
<feature type="domain" description="Ig-like" evidence="11">
    <location>
        <begin position="241"/>
        <end position="329"/>
    </location>
</feature>
<comment type="subcellular location">
    <subcellularLocation>
        <location evidence="1">Cell membrane</location>
    </subcellularLocation>
</comment>
<evidence type="ECO:0000256" key="4">
    <source>
        <dbReference type="ARBA" id="ARBA00023136"/>
    </source>
</evidence>
<dbReference type="AlphaFoldDB" id="A0AAW0SN41"/>
<evidence type="ECO:0000313" key="14">
    <source>
        <dbReference type="Proteomes" id="UP001487740"/>
    </source>
</evidence>
<name>A0AAW0SN41_SCYPA</name>
<feature type="transmembrane region" description="Helical" evidence="9">
    <location>
        <begin position="488"/>
        <end position="506"/>
    </location>
</feature>
<dbReference type="InterPro" id="IPR003599">
    <property type="entry name" value="Ig_sub"/>
</dbReference>
<dbReference type="PROSITE" id="PS50853">
    <property type="entry name" value="FN3"/>
    <property type="match status" value="1"/>
</dbReference>
<keyword evidence="9" id="KW-1133">Transmembrane helix</keyword>
<feature type="chain" id="PRO_5043900783" evidence="10">
    <location>
        <begin position="18"/>
        <end position="508"/>
    </location>
</feature>
<keyword evidence="6" id="KW-0325">Glycoprotein</keyword>
<dbReference type="InterPro" id="IPR003961">
    <property type="entry name" value="FN3_dom"/>
</dbReference>
<dbReference type="SMART" id="SM00060">
    <property type="entry name" value="FN3"/>
    <property type="match status" value="2"/>
</dbReference>
<dbReference type="InterPro" id="IPR013783">
    <property type="entry name" value="Ig-like_fold"/>
</dbReference>
<dbReference type="SMART" id="SM00408">
    <property type="entry name" value="IGc2"/>
    <property type="match status" value="3"/>
</dbReference>
<feature type="compositionally biased region" description="Low complexity" evidence="8">
    <location>
        <begin position="441"/>
        <end position="460"/>
    </location>
</feature>
<dbReference type="SMART" id="SM00409">
    <property type="entry name" value="IG"/>
    <property type="match status" value="3"/>
</dbReference>
<dbReference type="Proteomes" id="UP001487740">
    <property type="component" value="Unassembled WGS sequence"/>
</dbReference>
<evidence type="ECO:0000259" key="11">
    <source>
        <dbReference type="PROSITE" id="PS50835"/>
    </source>
</evidence>
<reference evidence="13 14" key="1">
    <citation type="submission" date="2023-03" db="EMBL/GenBank/DDBJ databases">
        <title>High-quality genome of Scylla paramamosain provides insights in environmental adaptation.</title>
        <authorList>
            <person name="Zhang L."/>
        </authorList>
    </citation>
    <scope>NUCLEOTIDE SEQUENCE [LARGE SCALE GENOMIC DNA]</scope>
    <source>
        <strain evidence="13">LZ_2023a</strain>
        <tissue evidence="13">Muscle</tissue>
    </source>
</reference>
<evidence type="ECO:0000256" key="9">
    <source>
        <dbReference type="SAM" id="Phobius"/>
    </source>
</evidence>
<dbReference type="GO" id="GO:0008046">
    <property type="term" value="F:axon guidance receptor activity"/>
    <property type="evidence" value="ECO:0007669"/>
    <property type="project" value="TreeGrafter"/>
</dbReference>
<dbReference type="PROSITE" id="PS50835">
    <property type="entry name" value="IG_LIKE"/>
    <property type="match status" value="3"/>
</dbReference>
<dbReference type="GO" id="GO:0043025">
    <property type="term" value="C:neuronal cell body"/>
    <property type="evidence" value="ECO:0007669"/>
    <property type="project" value="TreeGrafter"/>
</dbReference>
<comment type="caution">
    <text evidence="13">The sequence shown here is derived from an EMBL/GenBank/DDBJ whole genome shotgun (WGS) entry which is preliminary data.</text>
</comment>
<dbReference type="GO" id="GO:0050808">
    <property type="term" value="P:synapse organization"/>
    <property type="evidence" value="ECO:0007669"/>
    <property type="project" value="TreeGrafter"/>
</dbReference>
<dbReference type="InterPro" id="IPR036116">
    <property type="entry name" value="FN3_sf"/>
</dbReference>
<dbReference type="InterPro" id="IPR007110">
    <property type="entry name" value="Ig-like_dom"/>
</dbReference>
<feature type="domain" description="Ig-like" evidence="11">
    <location>
        <begin position="48"/>
        <end position="142"/>
    </location>
</feature>
<dbReference type="EMBL" id="JARAKH010000048">
    <property type="protein sequence ID" value="KAK8376394.1"/>
    <property type="molecule type" value="Genomic_DNA"/>
</dbReference>
<evidence type="ECO:0000256" key="8">
    <source>
        <dbReference type="SAM" id="MobiDB-lite"/>
    </source>
</evidence>
<dbReference type="GO" id="GO:0005886">
    <property type="term" value="C:plasma membrane"/>
    <property type="evidence" value="ECO:0007669"/>
    <property type="project" value="UniProtKB-SubCell"/>
</dbReference>
<dbReference type="InterPro" id="IPR003598">
    <property type="entry name" value="Ig_sub2"/>
</dbReference>
<dbReference type="Pfam" id="PF13927">
    <property type="entry name" value="Ig_3"/>
    <property type="match status" value="1"/>
</dbReference>
<keyword evidence="5" id="KW-1015">Disulfide bond</keyword>
<dbReference type="Gene3D" id="2.60.40.10">
    <property type="entry name" value="Immunoglobulins"/>
    <property type="match status" value="4"/>
</dbReference>
<accession>A0AAW0SN41</accession>
<keyword evidence="10" id="KW-0732">Signal</keyword>
<dbReference type="Pfam" id="PF00041">
    <property type="entry name" value="fn3"/>
    <property type="match status" value="1"/>
</dbReference>
<dbReference type="InterPro" id="IPR013098">
    <property type="entry name" value="Ig_I-set"/>
</dbReference>